<dbReference type="EMBL" id="SNXY01000010">
    <property type="protein sequence ID" value="TDP82624.1"/>
    <property type="molecule type" value="Genomic_DNA"/>
</dbReference>
<reference evidence="1 2" key="1">
    <citation type="submission" date="2019-03" db="EMBL/GenBank/DDBJ databases">
        <title>Genomic Encyclopedia of Type Strains, Phase IV (KMG-IV): sequencing the most valuable type-strain genomes for metagenomic binning, comparative biology and taxonomic classification.</title>
        <authorList>
            <person name="Goeker M."/>
        </authorList>
    </citation>
    <scope>NUCLEOTIDE SEQUENCE [LARGE SCALE GENOMIC DNA]</scope>
    <source>
        <strain evidence="1 2">DSM 102969</strain>
    </source>
</reference>
<name>A0A4R6R9L8_9HYPH</name>
<comment type="caution">
    <text evidence="1">The sequence shown here is derived from an EMBL/GenBank/DDBJ whole genome shotgun (WGS) entry which is preliminary data.</text>
</comment>
<gene>
    <name evidence="1" type="ORF">EDD54_3893</name>
</gene>
<proteinExistence type="predicted"/>
<accession>A0A4R6R9L8</accession>
<dbReference type="Proteomes" id="UP000294547">
    <property type="component" value="Unassembled WGS sequence"/>
</dbReference>
<dbReference type="AlphaFoldDB" id="A0A4R6R9L8"/>
<organism evidence="1 2">
    <name type="scientific">Oharaeibacter diazotrophicus</name>
    <dbReference type="NCBI Taxonomy" id="1920512"/>
    <lineage>
        <taxon>Bacteria</taxon>
        <taxon>Pseudomonadati</taxon>
        <taxon>Pseudomonadota</taxon>
        <taxon>Alphaproteobacteria</taxon>
        <taxon>Hyphomicrobiales</taxon>
        <taxon>Pleomorphomonadaceae</taxon>
        <taxon>Oharaeibacter</taxon>
    </lineage>
</organism>
<sequence>MSEDTAVTDRIVDAFLGRLATTPLGAIELADVARDADVGLEALRAHFDGKLAILAAHARRVDLAVLARHDPAMAGEPARDRLFDVLMRRLDALAPHRDAMRMLARSVTRDPLLAAAIGPIAVRSMTFMLSEAGIPAAGPAGRLRARGLALAWVRILDVFVDDHDPGLARTMVAVDKALRRGEQAEDLFDRAKRAACRFGGGFGRGRRRGSATAEDVSAGAGI</sequence>
<evidence type="ECO:0000313" key="2">
    <source>
        <dbReference type="Proteomes" id="UP000294547"/>
    </source>
</evidence>
<keyword evidence="2" id="KW-1185">Reference proteome</keyword>
<dbReference type="InterPro" id="IPR009057">
    <property type="entry name" value="Homeodomain-like_sf"/>
</dbReference>
<dbReference type="RefSeq" id="WP_126539008.1">
    <property type="nucleotide sequence ID" value="NZ_BSPM01000007.1"/>
</dbReference>
<dbReference type="Gene3D" id="1.10.357.10">
    <property type="entry name" value="Tetracycline Repressor, domain 2"/>
    <property type="match status" value="1"/>
</dbReference>
<evidence type="ECO:0000313" key="1">
    <source>
        <dbReference type="EMBL" id="TDP82624.1"/>
    </source>
</evidence>
<protein>
    <submittedName>
        <fullName evidence="1">TetR family transcriptional regulator</fullName>
    </submittedName>
</protein>
<dbReference type="SUPFAM" id="SSF46689">
    <property type="entry name" value="Homeodomain-like"/>
    <property type="match status" value="1"/>
</dbReference>
<dbReference type="OrthoDB" id="7828598at2"/>